<sequence>IYKPPGSEDPLLLQLSQGPKGSPLRFSAPPRPAAGPAQAWAQPPHPPAQPLPFLCCSKISLWHL</sequence>
<dbReference type="Proteomes" id="UP000269945">
    <property type="component" value="Unassembled WGS sequence"/>
</dbReference>
<reference evidence="2 3" key="1">
    <citation type="submission" date="2018-10" db="EMBL/GenBank/DDBJ databases">
        <authorList>
            <person name="Ekblom R."/>
            <person name="Jareborg N."/>
        </authorList>
    </citation>
    <scope>NUCLEOTIDE SEQUENCE [LARGE SCALE GENOMIC DNA]</scope>
    <source>
        <tissue evidence="2">Muscle</tissue>
    </source>
</reference>
<feature type="non-terminal residue" evidence="2">
    <location>
        <position position="64"/>
    </location>
</feature>
<protein>
    <submittedName>
        <fullName evidence="2">Uncharacterized protein</fullName>
    </submittedName>
</protein>
<name>A0A9X9PZT7_GULGU</name>
<gene>
    <name evidence="2" type="ORF">BN2614_LOCUS1</name>
</gene>
<comment type="caution">
    <text evidence="2">The sequence shown here is derived from an EMBL/GenBank/DDBJ whole genome shotgun (WGS) entry which is preliminary data.</text>
</comment>
<dbReference type="AlphaFoldDB" id="A0A9X9PZT7"/>
<keyword evidence="3" id="KW-1185">Reference proteome</keyword>
<feature type="non-terminal residue" evidence="2">
    <location>
        <position position="1"/>
    </location>
</feature>
<accession>A0A9X9PZT7</accession>
<proteinExistence type="predicted"/>
<evidence type="ECO:0000313" key="2">
    <source>
        <dbReference type="EMBL" id="VCW79362.1"/>
    </source>
</evidence>
<feature type="region of interest" description="Disordered" evidence="1">
    <location>
        <begin position="1"/>
        <end position="45"/>
    </location>
</feature>
<dbReference type="EMBL" id="CYRY02011853">
    <property type="protein sequence ID" value="VCW79362.1"/>
    <property type="molecule type" value="Genomic_DNA"/>
</dbReference>
<evidence type="ECO:0000313" key="3">
    <source>
        <dbReference type="Proteomes" id="UP000269945"/>
    </source>
</evidence>
<organism evidence="2 3">
    <name type="scientific">Gulo gulo</name>
    <name type="common">Wolverine</name>
    <name type="synonym">Gluton</name>
    <dbReference type="NCBI Taxonomy" id="48420"/>
    <lineage>
        <taxon>Eukaryota</taxon>
        <taxon>Metazoa</taxon>
        <taxon>Chordata</taxon>
        <taxon>Craniata</taxon>
        <taxon>Vertebrata</taxon>
        <taxon>Euteleostomi</taxon>
        <taxon>Mammalia</taxon>
        <taxon>Eutheria</taxon>
        <taxon>Laurasiatheria</taxon>
        <taxon>Carnivora</taxon>
        <taxon>Caniformia</taxon>
        <taxon>Musteloidea</taxon>
        <taxon>Mustelidae</taxon>
        <taxon>Guloninae</taxon>
        <taxon>Gulo</taxon>
    </lineage>
</organism>
<evidence type="ECO:0000256" key="1">
    <source>
        <dbReference type="SAM" id="MobiDB-lite"/>
    </source>
</evidence>